<dbReference type="Gene3D" id="3.60.10.10">
    <property type="entry name" value="Endonuclease/exonuclease/phosphatase"/>
    <property type="match status" value="1"/>
</dbReference>
<dbReference type="Proteomes" id="UP000310017">
    <property type="component" value="Chromosome"/>
</dbReference>
<name>A0A5B7SUA1_9FLAO</name>
<keyword evidence="3" id="KW-1185">Reference proteome</keyword>
<dbReference type="Pfam" id="PF19580">
    <property type="entry name" value="Exo_endo_phos_3"/>
    <property type="match status" value="1"/>
</dbReference>
<dbReference type="GO" id="GO:0004519">
    <property type="term" value="F:endonuclease activity"/>
    <property type="evidence" value="ECO:0007669"/>
    <property type="project" value="UniProtKB-KW"/>
</dbReference>
<dbReference type="SUPFAM" id="SSF56219">
    <property type="entry name" value="DNase I-like"/>
    <property type="match status" value="1"/>
</dbReference>
<reference evidence="2 3" key="1">
    <citation type="submission" date="2019-05" db="EMBL/GenBank/DDBJ databases">
        <title>Genome sequencing of F202Z8.</title>
        <authorList>
            <person name="Kwon Y.M."/>
        </authorList>
    </citation>
    <scope>NUCLEOTIDE SEQUENCE [LARGE SCALE GENOMIC DNA]</scope>
    <source>
        <strain evidence="2 3">F202Z8</strain>
    </source>
</reference>
<evidence type="ECO:0000313" key="3">
    <source>
        <dbReference type="Proteomes" id="UP000310017"/>
    </source>
</evidence>
<protein>
    <submittedName>
        <fullName evidence="2">Endonuclease</fullName>
    </submittedName>
</protein>
<evidence type="ECO:0000259" key="1">
    <source>
        <dbReference type="Pfam" id="PF19580"/>
    </source>
</evidence>
<keyword evidence="2" id="KW-0255">Endonuclease</keyword>
<accession>A0A5B7SUA1</accession>
<feature type="domain" description="Endonuclease/exonuclease/phosphatase" evidence="1">
    <location>
        <begin position="16"/>
        <end position="322"/>
    </location>
</feature>
<dbReference type="OrthoDB" id="9802724at2"/>
<dbReference type="KEGG" id="asag:FGM00_17070"/>
<dbReference type="RefSeq" id="WP_138854079.1">
    <property type="nucleotide sequence ID" value="NZ_CP040710.1"/>
</dbReference>
<dbReference type="PANTHER" id="PTHR42834:SF1">
    <property type="entry name" value="ENDONUCLEASE_EXONUCLEASE_PHOSPHATASE FAMILY PROTEIN (AFU_ORTHOLOGUE AFUA_3G09210)"/>
    <property type="match status" value="1"/>
</dbReference>
<dbReference type="InterPro" id="IPR005135">
    <property type="entry name" value="Endo/exonuclease/phosphatase"/>
</dbReference>
<gene>
    <name evidence="2" type="ORF">FGM00_17070</name>
</gene>
<evidence type="ECO:0000313" key="2">
    <source>
        <dbReference type="EMBL" id="QCX01742.1"/>
    </source>
</evidence>
<organism evidence="2 3">
    <name type="scientific">Aggregatimonas sangjinii</name>
    <dbReference type="NCBI Taxonomy" id="2583587"/>
    <lineage>
        <taxon>Bacteria</taxon>
        <taxon>Pseudomonadati</taxon>
        <taxon>Bacteroidota</taxon>
        <taxon>Flavobacteriia</taxon>
        <taxon>Flavobacteriales</taxon>
        <taxon>Flavobacteriaceae</taxon>
        <taxon>Aggregatimonas</taxon>
    </lineage>
</organism>
<keyword evidence="2" id="KW-0540">Nuclease</keyword>
<keyword evidence="2" id="KW-0378">Hydrolase</keyword>
<sequence length="325" mass="38047">MLFSFFKRKPKDNLYTIAFYNLENLFDTKNDPNKLDQDFTPDGFKKWSMKRYKRKLYKLAKTISEVGNKSATTPPVIIGIAEVENDGVIEDLIGAEPLRDIDYGYVHYDSPDERGIDTALLYHKEYFSVLHSEPITLYVNNPDGVRDTTRDILYVHGTLNKEEVHIFVNHWPSRRDGEMETDYKRIKAAQTISEFMQQLETRYEIPNYIVLGDFNDDPQSESIQHLVNGRDLYNPMEKLHIPVQRGSANYQKSWSLFDQIMVSHSFLNHEKGTHSFAHANIFDEKFLMEFKGKYKGTPYRTYAGRKYIGGYSDHFPVYIQLKFNT</sequence>
<dbReference type="InterPro" id="IPR036691">
    <property type="entry name" value="Endo/exonu/phosph_ase_sf"/>
</dbReference>
<dbReference type="EMBL" id="CP040710">
    <property type="protein sequence ID" value="QCX01742.1"/>
    <property type="molecule type" value="Genomic_DNA"/>
</dbReference>
<proteinExistence type="predicted"/>
<dbReference type="AlphaFoldDB" id="A0A5B7SUA1"/>
<dbReference type="PANTHER" id="PTHR42834">
    <property type="entry name" value="ENDONUCLEASE/EXONUCLEASE/PHOSPHATASE FAMILY PROTEIN (AFU_ORTHOLOGUE AFUA_3G09210)"/>
    <property type="match status" value="1"/>
</dbReference>